<gene>
    <name evidence="2" type="ORF">EDWATA_03696</name>
</gene>
<dbReference type="AlphaFoldDB" id="D4FA78"/>
<feature type="compositionally biased region" description="Polar residues" evidence="1">
    <location>
        <begin position="57"/>
        <end position="71"/>
    </location>
</feature>
<feature type="region of interest" description="Disordered" evidence="1">
    <location>
        <begin position="51"/>
        <end position="71"/>
    </location>
</feature>
<evidence type="ECO:0000256" key="1">
    <source>
        <dbReference type="SAM" id="MobiDB-lite"/>
    </source>
</evidence>
<comment type="caution">
    <text evidence="2">The sequence shown here is derived from an EMBL/GenBank/DDBJ whole genome shotgun (WGS) entry which is preliminary data.</text>
</comment>
<evidence type="ECO:0000313" key="3">
    <source>
        <dbReference type="Proteomes" id="UP000003692"/>
    </source>
</evidence>
<name>D4FA78_EDWTA</name>
<organism evidence="2 3">
    <name type="scientific">Edwardsiella tarda ATCC 23685</name>
    <dbReference type="NCBI Taxonomy" id="500638"/>
    <lineage>
        <taxon>Bacteria</taxon>
        <taxon>Pseudomonadati</taxon>
        <taxon>Pseudomonadota</taxon>
        <taxon>Gammaproteobacteria</taxon>
        <taxon>Enterobacterales</taxon>
        <taxon>Hafniaceae</taxon>
        <taxon>Edwardsiella</taxon>
    </lineage>
</organism>
<dbReference type="Proteomes" id="UP000003692">
    <property type="component" value="Unassembled WGS sequence"/>
</dbReference>
<dbReference type="EMBL" id="ADGK01000288">
    <property type="protein sequence ID" value="EFE21358.1"/>
    <property type="molecule type" value="Genomic_DNA"/>
</dbReference>
<dbReference type="HOGENOM" id="CLU_2329296_0_0_6"/>
<protein>
    <submittedName>
        <fullName evidence="2">Uncharacterized protein</fullName>
    </submittedName>
</protein>
<accession>D4FA78</accession>
<proteinExistence type="predicted"/>
<sequence>MIIGLLPCLAIAARDPFAAPRRMPSARVTASAAGLVADARCFTLWQRDAQGHWHPSATGSSPRTDAAASTGQRFDFPRLARPLFPCPSHAASSFGGVR</sequence>
<evidence type="ECO:0000313" key="2">
    <source>
        <dbReference type="EMBL" id="EFE21358.1"/>
    </source>
</evidence>
<reference evidence="2 3" key="1">
    <citation type="submission" date="2010-02" db="EMBL/GenBank/DDBJ databases">
        <authorList>
            <person name="Weinstock G."/>
            <person name="Sodergren E."/>
            <person name="Clifton S."/>
            <person name="Fulton L."/>
            <person name="Fulton B."/>
            <person name="Courtney L."/>
            <person name="Fronick C."/>
            <person name="Harrison M."/>
            <person name="Strong C."/>
            <person name="Farmer C."/>
            <person name="Delahaunty K."/>
            <person name="Markovic C."/>
            <person name="Hall O."/>
            <person name="Minx P."/>
            <person name="Tomlinson C."/>
            <person name="Mitreva M."/>
            <person name="Nelson J."/>
            <person name="Hou S."/>
            <person name="Wollam A."/>
            <person name="Pepin K.H."/>
            <person name="Johnson M."/>
            <person name="Bhonagiri V."/>
            <person name="Zhang X."/>
            <person name="Suruliraj S."/>
            <person name="Warren W."/>
            <person name="Chinwalla A."/>
            <person name="Mardis E.R."/>
            <person name="Wilson R.K."/>
        </authorList>
    </citation>
    <scope>NUCLEOTIDE SEQUENCE [LARGE SCALE GENOMIC DNA]</scope>
    <source>
        <strain evidence="2 3">ATCC 23685</strain>
    </source>
</reference>